<dbReference type="Pfam" id="PF01545">
    <property type="entry name" value="Cation_efflux"/>
    <property type="match status" value="1"/>
</dbReference>
<dbReference type="SUPFAM" id="SSF161111">
    <property type="entry name" value="Cation efflux protein transmembrane domain-like"/>
    <property type="match status" value="1"/>
</dbReference>
<dbReference type="GO" id="GO:0006882">
    <property type="term" value="P:intracellular zinc ion homeostasis"/>
    <property type="evidence" value="ECO:0007669"/>
    <property type="project" value="TreeGrafter"/>
</dbReference>
<keyword evidence="13" id="KW-1185">Reference proteome</keyword>
<evidence type="ECO:0000256" key="4">
    <source>
        <dbReference type="ARBA" id="ARBA00022692"/>
    </source>
</evidence>
<proteinExistence type="inferred from homology"/>
<dbReference type="Gene3D" id="3.30.70.1350">
    <property type="entry name" value="Cation efflux protein, cytoplasmic domain"/>
    <property type="match status" value="1"/>
</dbReference>
<feature type="transmembrane region" description="Helical" evidence="9">
    <location>
        <begin position="172"/>
        <end position="188"/>
    </location>
</feature>
<dbReference type="OrthoDB" id="5290232at2"/>
<evidence type="ECO:0000256" key="8">
    <source>
        <dbReference type="SAM" id="MobiDB-lite"/>
    </source>
</evidence>
<feature type="region of interest" description="Disordered" evidence="8">
    <location>
        <begin position="1"/>
        <end position="24"/>
    </location>
</feature>
<evidence type="ECO:0000313" key="13">
    <source>
        <dbReference type="Proteomes" id="UP000075320"/>
    </source>
</evidence>
<dbReference type="GO" id="GO:0016020">
    <property type="term" value="C:membrane"/>
    <property type="evidence" value="ECO:0007669"/>
    <property type="project" value="UniProtKB-SubCell"/>
</dbReference>
<dbReference type="InterPro" id="IPR036837">
    <property type="entry name" value="Cation_efflux_CTD_sf"/>
</dbReference>
<keyword evidence="4 9" id="KW-0812">Transmembrane</keyword>
<dbReference type="RefSeq" id="WP_061835571.1">
    <property type="nucleotide sequence ID" value="NZ_LUKE01000003.1"/>
</dbReference>
<evidence type="ECO:0000256" key="7">
    <source>
        <dbReference type="ARBA" id="ARBA00023136"/>
    </source>
</evidence>
<dbReference type="InterPro" id="IPR027470">
    <property type="entry name" value="Cation_efflux_CTD"/>
</dbReference>
<comment type="similarity">
    <text evidence="2">Belongs to the cation diffusion facilitator (CDF) transporter (TC 2.A.4) family. SLC30A subfamily.</text>
</comment>
<evidence type="ECO:0000256" key="9">
    <source>
        <dbReference type="SAM" id="Phobius"/>
    </source>
</evidence>
<evidence type="ECO:0000256" key="2">
    <source>
        <dbReference type="ARBA" id="ARBA00008873"/>
    </source>
</evidence>
<dbReference type="Gene3D" id="1.20.1510.10">
    <property type="entry name" value="Cation efflux protein transmembrane domain"/>
    <property type="match status" value="1"/>
</dbReference>
<sequence>MSDKHAHHHHSHADGKHHHHHHHSHGAALGNMTWAFALNLSFSIIELVGGILTNSVAILSDALHDFGDAVAMLLAIGLEKFSHKKSDHHFSYGYRRFSTLGAVITGGILIVGSIMILIEAVPRLINPQQPHADGMIALAVLGLTVNGYAAYRVSKGESLNEKMLMWHMIEDVLGWAMVFVGAIVMKFFDLPQLDAGMAIALALWIMYNVFRNLREAVDVFLMATPANASVADVEELIKKIPGVKAIHHSHLWSLDGQSHIFTAHVVLAAESSFEDVLQVKADIKKKVSSLGIIEATIETELLGMECIDPEHSS</sequence>
<keyword evidence="6 9" id="KW-1133">Transmembrane helix</keyword>
<keyword evidence="5" id="KW-0862">Zinc</keyword>
<accession>A0A150WIQ9</accession>
<dbReference type="Proteomes" id="UP000075320">
    <property type="component" value="Unassembled WGS sequence"/>
</dbReference>
<evidence type="ECO:0000256" key="6">
    <source>
        <dbReference type="ARBA" id="ARBA00022989"/>
    </source>
</evidence>
<keyword evidence="7 9" id="KW-0472">Membrane</keyword>
<evidence type="ECO:0000256" key="5">
    <source>
        <dbReference type="ARBA" id="ARBA00022833"/>
    </source>
</evidence>
<dbReference type="PANTHER" id="PTHR45820">
    <property type="entry name" value="FI23527P1"/>
    <property type="match status" value="1"/>
</dbReference>
<keyword evidence="3" id="KW-0813">Transport</keyword>
<dbReference type="NCBIfam" id="TIGR01297">
    <property type="entry name" value="CDF"/>
    <property type="match status" value="1"/>
</dbReference>
<comment type="subcellular location">
    <subcellularLocation>
        <location evidence="1">Membrane</location>
        <topology evidence="1">Multi-pass membrane protein</topology>
    </subcellularLocation>
</comment>
<dbReference type="EMBL" id="LUKE01000003">
    <property type="protein sequence ID" value="KYG63677.1"/>
    <property type="molecule type" value="Genomic_DNA"/>
</dbReference>
<dbReference type="InterPro" id="IPR027469">
    <property type="entry name" value="Cation_efflux_TMD_sf"/>
</dbReference>
<dbReference type="Pfam" id="PF16916">
    <property type="entry name" value="ZT_dimer"/>
    <property type="match status" value="1"/>
</dbReference>
<protein>
    <submittedName>
        <fullName evidence="12">Cobalt transporter</fullName>
    </submittedName>
</protein>
<comment type="caution">
    <text evidence="12">The sequence shown here is derived from an EMBL/GenBank/DDBJ whole genome shotgun (WGS) entry which is preliminary data.</text>
</comment>
<evidence type="ECO:0000259" key="10">
    <source>
        <dbReference type="Pfam" id="PF01545"/>
    </source>
</evidence>
<name>A0A150WIQ9_BDEBC</name>
<dbReference type="SUPFAM" id="SSF160240">
    <property type="entry name" value="Cation efflux protein cytoplasmic domain-like"/>
    <property type="match status" value="1"/>
</dbReference>
<feature type="transmembrane region" description="Helical" evidence="9">
    <location>
        <begin position="99"/>
        <end position="122"/>
    </location>
</feature>
<dbReference type="GO" id="GO:0005385">
    <property type="term" value="F:zinc ion transmembrane transporter activity"/>
    <property type="evidence" value="ECO:0007669"/>
    <property type="project" value="TreeGrafter"/>
</dbReference>
<gene>
    <name evidence="12" type="ORF">AZI86_12670</name>
</gene>
<dbReference type="InterPro" id="IPR058533">
    <property type="entry name" value="Cation_efflux_TM"/>
</dbReference>
<feature type="domain" description="Cation efflux protein transmembrane" evidence="10">
    <location>
        <begin position="34"/>
        <end position="220"/>
    </location>
</feature>
<dbReference type="AlphaFoldDB" id="A0A150WIQ9"/>
<evidence type="ECO:0000313" key="12">
    <source>
        <dbReference type="EMBL" id="KYG63677.1"/>
    </source>
</evidence>
<feature type="transmembrane region" description="Helical" evidence="9">
    <location>
        <begin position="134"/>
        <end position="151"/>
    </location>
</feature>
<evidence type="ECO:0000256" key="1">
    <source>
        <dbReference type="ARBA" id="ARBA00004141"/>
    </source>
</evidence>
<dbReference type="PANTHER" id="PTHR45820:SF4">
    <property type="entry name" value="ZINC TRANSPORTER 63C, ISOFORM F"/>
    <property type="match status" value="1"/>
</dbReference>
<reference evidence="12 13" key="1">
    <citation type="submission" date="2016-03" db="EMBL/GenBank/DDBJ databases">
        <authorList>
            <person name="Ploux O."/>
        </authorList>
    </citation>
    <scope>NUCLEOTIDE SEQUENCE [LARGE SCALE GENOMIC DNA]</scope>
    <source>
        <strain evidence="12 13">R0</strain>
    </source>
</reference>
<organism evidence="12 13">
    <name type="scientific">Bdellovibrio bacteriovorus</name>
    <dbReference type="NCBI Taxonomy" id="959"/>
    <lineage>
        <taxon>Bacteria</taxon>
        <taxon>Pseudomonadati</taxon>
        <taxon>Bdellovibrionota</taxon>
        <taxon>Bdellovibrionia</taxon>
        <taxon>Bdellovibrionales</taxon>
        <taxon>Pseudobdellovibrionaceae</taxon>
        <taxon>Bdellovibrio</taxon>
    </lineage>
</organism>
<evidence type="ECO:0000259" key="11">
    <source>
        <dbReference type="Pfam" id="PF16916"/>
    </source>
</evidence>
<feature type="transmembrane region" description="Helical" evidence="9">
    <location>
        <begin position="194"/>
        <end position="210"/>
    </location>
</feature>
<dbReference type="InterPro" id="IPR002524">
    <property type="entry name" value="Cation_efflux"/>
</dbReference>
<feature type="domain" description="Cation efflux protein cytoplasmic" evidence="11">
    <location>
        <begin position="227"/>
        <end position="288"/>
    </location>
</feature>
<evidence type="ECO:0000256" key="3">
    <source>
        <dbReference type="ARBA" id="ARBA00022448"/>
    </source>
</evidence>